<gene>
    <name evidence="2" type="ORF">SAMN05444972_102303</name>
</gene>
<dbReference type="GO" id="GO:0047372">
    <property type="term" value="F:monoacylglycerol lipase activity"/>
    <property type="evidence" value="ECO:0007669"/>
    <property type="project" value="TreeGrafter"/>
</dbReference>
<dbReference type="OrthoDB" id="252464at2"/>
<dbReference type="GO" id="GO:0046464">
    <property type="term" value="P:acylglycerol catabolic process"/>
    <property type="evidence" value="ECO:0007669"/>
    <property type="project" value="TreeGrafter"/>
</dbReference>
<dbReference type="PANTHER" id="PTHR43798">
    <property type="entry name" value="MONOACYLGLYCEROL LIPASE"/>
    <property type="match status" value="1"/>
</dbReference>
<reference evidence="3" key="1">
    <citation type="submission" date="2016-10" db="EMBL/GenBank/DDBJ databases">
        <authorList>
            <person name="Varghese N."/>
            <person name="Submissions S."/>
        </authorList>
    </citation>
    <scope>NUCLEOTIDE SEQUENCE [LARGE SCALE GENOMIC DNA]</scope>
    <source>
        <strain evidence="3">DSM 45789</strain>
    </source>
</reference>
<name>A0A1I6Q327_9BACL</name>
<dbReference type="GO" id="GO:0016020">
    <property type="term" value="C:membrane"/>
    <property type="evidence" value="ECO:0007669"/>
    <property type="project" value="TreeGrafter"/>
</dbReference>
<dbReference type="AlphaFoldDB" id="A0A1I6Q327"/>
<sequence length="291" mass="32866">MEKPFCYRTQDHTLIHGTIHSEQGEPIIFLHYMGGNEAIWSGVIPSFTNAYRVITLNLRGHGKSEDPGKGYDFATLADDVAMALDHLEVPAAHLVGSSLGAYVATSFAARYPKRVLSLANSEGALQNDRGPGGKFTESKEERMAKIRRRSETIYPSKAAYIEYLRTMWQPWSELKEKSLDGLELTQGEDGSFTTKPSWNSSMKLLESLFDIRLEKWYSQVQCPVLFLPAEKEEGLEGKLTFIKDKLEPILTRSQITVIPGTTHAMMFDHFEEMSHAIYSFHKDVANRSVKK</sequence>
<organism evidence="2 3">
    <name type="scientific">Marininema halotolerans</name>
    <dbReference type="NCBI Taxonomy" id="1155944"/>
    <lineage>
        <taxon>Bacteria</taxon>
        <taxon>Bacillati</taxon>
        <taxon>Bacillota</taxon>
        <taxon>Bacilli</taxon>
        <taxon>Bacillales</taxon>
        <taxon>Thermoactinomycetaceae</taxon>
        <taxon>Marininema</taxon>
    </lineage>
</organism>
<dbReference type="EMBL" id="FPAA01000002">
    <property type="protein sequence ID" value="SFS46847.1"/>
    <property type="molecule type" value="Genomic_DNA"/>
</dbReference>
<dbReference type="Proteomes" id="UP000198660">
    <property type="component" value="Unassembled WGS sequence"/>
</dbReference>
<evidence type="ECO:0000259" key="1">
    <source>
        <dbReference type="Pfam" id="PF00561"/>
    </source>
</evidence>
<evidence type="ECO:0000313" key="3">
    <source>
        <dbReference type="Proteomes" id="UP000198660"/>
    </source>
</evidence>
<dbReference type="Pfam" id="PF00561">
    <property type="entry name" value="Abhydrolase_1"/>
    <property type="match status" value="1"/>
</dbReference>
<dbReference type="InterPro" id="IPR000073">
    <property type="entry name" value="AB_hydrolase_1"/>
</dbReference>
<evidence type="ECO:0000313" key="2">
    <source>
        <dbReference type="EMBL" id="SFS46847.1"/>
    </source>
</evidence>
<dbReference type="InterPro" id="IPR029058">
    <property type="entry name" value="AB_hydrolase_fold"/>
</dbReference>
<keyword evidence="3" id="KW-1185">Reference proteome</keyword>
<feature type="domain" description="AB hydrolase-1" evidence="1">
    <location>
        <begin position="26"/>
        <end position="126"/>
    </location>
</feature>
<dbReference type="InterPro" id="IPR050266">
    <property type="entry name" value="AB_hydrolase_sf"/>
</dbReference>
<accession>A0A1I6Q327</accession>
<dbReference type="PRINTS" id="PR00111">
    <property type="entry name" value="ABHYDROLASE"/>
</dbReference>
<dbReference type="RefSeq" id="WP_091834317.1">
    <property type="nucleotide sequence ID" value="NZ_FPAA01000002.1"/>
</dbReference>
<dbReference type="PANTHER" id="PTHR43798:SF33">
    <property type="entry name" value="HYDROLASE, PUTATIVE (AFU_ORTHOLOGUE AFUA_2G14860)-RELATED"/>
    <property type="match status" value="1"/>
</dbReference>
<protein>
    <submittedName>
        <fullName evidence="2">2-succinyl-6-hydroxy-2,4-cyclohexadiene-1-carboxylate synthase</fullName>
    </submittedName>
</protein>
<dbReference type="SUPFAM" id="SSF53474">
    <property type="entry name" value="alpha/beta-Hydrolases"/>
    <property type="match status" value="1"/>
</dbReference>
<dbReference type="Gene3D" id="3.40.50.1820">
    <property type="entry name" value="alpha/beta hydrolase"/>
    <property type="match status" value="1"/>
</dbReference>
<proteinExistence type="predicted"/>